<name>A0AAW0J091_MYOGA</name>
<sequence length="103" mass="11660">MLKDFLRRITLEHLLQLKEDLEQSISQLRSQRLQRNSGGRSVSVTSLSASDLDGGAVAESLRFTPTSPLKDYEPQGLKRNRSRTGVRFVRETDDMVQVLCNIV</sequence>
<evidence type="ECO:0000313" key="2">
    <source>
        <dbReference type="Proteomes" id="UP001488838"/>
    </source>
</evidence>
<dbReference type="EMBL" id="JBBHLL010000076">
    <property type="protein sequence ID" value="KAK7819952.1"/>
    <property type="molecule type" value="Genomic_DNA"/>
</dbReference>
<comment type="caution">
    <text evidence="1">The sequence shown here is derived from an EMBL/GenBank/DDBJ whole genome shotgun (WGS) entry which is preliminary data.</text>
</comment>
<accession>A0AAW0J091</accession>
<evidence type="ECO:0000313" key="1">
    <source>
        <dbReference type="EMBL" id="KAK7819952.1"/>
    </source>
</evidence>
<dbReference type="Proteomes" id="UP001488838">
    <property type="component" value="Unassembled WGS sequence"/>
</dbReference>
<proteinExistence type="predicted"/>
<dbReference type="PANTHER" id="PTHR46657:SF1">
    <property type="entry name" value="CENTROSOMAL PROTEIN OF 128 KDA"/>
    <property type="match status" value="1"/>
</dbReference>
<protein>
    <submittedName>
        <fullName evidence="1">Uncharacterized protein</fullName>
    </submittedName>
</protein>
<reference evidence="1 2" key="1">
    <citation type="journal article" date="2023" name="bioRxiv">
        <title>Conserved and derived expression patterns and positive selection on dental genes reveal complex evolutionary context of ever-growing rodent molars.</title>
        <authorList>
            <person name="Calamari Z.T."/>
            <person name="Song A."/>
            <person name="Cohen E."/>
            <person name="Akter M."/>
            <person name="Roy R.D."/>
            <person name="Hallikas O."/>
            <person name="Christensen M.M."/>
            <person name="Li P."/>
            <person name="Marangoni P."/>
            <person name="Jernvall J."/>
            <person name="Klein O.D."/>
        </authorList>
    </citation>
    <scope>NUCLEOTIDE SEQUENCE [LARGE SCALE GENOMIC DNA]</scope>
    <source>
        <strain evidence="1">V071</strain>
    </source>
</reference>
<dbReference type="PANTHER" id="PTHR46657">
    <property type="entry name" value="CENTROSOMAL PROTEIN OF 128 KDA"/>
    <property type="match status" value="1"/>
</dbReference>
<dbReference type="GO" id="GO:0000922">
    <property type="term" value="C:spindle pole"/>
    <property type="evidence" value="ECO:0007669"/>
    <property type="project" value="TreeGrafter"/>
</dbReference>
<dbReference type="InterPro" id="IPR026652">
    <property type="entry name" value="CEP128"/>
</dbReference>
<dbReference type="AlphaFoldDB" id="A0AAW0J091"/>
<keyword evidence="2" id="KW-1185">Reference proteome</keyword>
<gene>
    <name evidence="1" type="ORF">U0070_007644</name>
</gene>
<dbReference type="GO" id="GO:0005814">
    <property type="term" value="C:centriole"/>
    <property type="evidence" value="ECO:0007669"/>
    <property type="project" value="TreeGrafter"/>
</dbReference>
<organism evidence="1 2">
    <name type="scientific">Myodes glareolus</name>
    <name type="common">Bank vole</name>
    <name type="synonym">Clethrionomys glareolus</name>
    <dbReference type="NCBI Taxonomy" id="447135"/>
    <lineage>
        <taxon>Eukaryota</taxon>
        <taxon>Metazoa</taxon>
        <taxon>Chordata</taxon>
        <taxon>Craniata</taxon>
        <taxon>Vertebrata</taxon>
        <taxon>Euteleostomi</taxon>
        <taxon>Mammalia</taxon>
        <taxon>Eutheria</taxon>
        <taxon>Euarchontoglires</taxon>
        <taxon>Glires</taxon>
        <taxon>Rodentia</taxon>
        <taxon>Myomorpha</taxon>
        <taxon>Muroidea</taxon>
        <taxon>Cricetidae</taxon>
        <taxon>Arvicolinae</taxon>
        <taxon>Myodes</taxon>
    </lineage>
</organism>